<protein>
    <recommendedName>
        <fullName evidence="2">DUF5641 domain-containing protein</fullName>
    </recommendedName>
</protein>
<dbReference type="OrthoDB" id="6368241at2759"/>
<sequence length="297" mass="32980">MVRITKDLLRRSNGRACLAYDELEVSLIETESVINARPLNCIGEGVDDPLPITPNQFLNNLRSTCATPEPAVNLLAPDSTSELLKKMDQNRRDYVSNLCSRFVSDYLMQLDNFHAKGASGRRIRVGEVVVIHDKHSKRLIWETRVVKELLPSCDGLVRSAIVKFPNGKLLTRAIQCLYPVELREDQAEDVEIADGVLNQEPAEATAPQFLNPPDPYPLPLLPIDPADVEEDDHVDNLAATDVGEVEAQGMGSGGEYVGNERRRCNGQRRDPAEQLGFRPIYGNTIFGAPDRWPLSPA</sequence>
<feature type="domain" description="DUF5641" evidence="2">
    <location>
        <begin position="96"/>
        <end position="177"/>
    </location>
</feature>
<reference evidence="3 4" key="1">
    <citation type="journal article" date="2011" name="Science">
        <title>The ecoresponsive genome of Daphnia pulex.</title>
        <authorList>
            <person name="Colbourne J.K."/>
            <person name="Pfrender M.E."/>
            <person name="Gilbert D."/>
            <person name="Thomas W.K."/>
            <person name="Tucker A."/>
            <person name="Oakley T.H."/>
            <person name="Tokishita S."/>
            <person name="Aerts A."/>
            <person name="Arnold G.J."/>
            <person name="Basu M.K."/>
            <person name="Bauer D.J."/>
            <person name="Caceres C.E."/>
            <person name="Carmel L."/>
            <person name="Casola C."/>
            <person name="Choi J.H."/>
            <person name="Detter J.C."/>
            <person name="Dong Q."/>
            <person name="Dusheyko S."/>
            <person name="Eads B.D."/>
            <person name="Frohlich T."/>
            <person name="Geiler-Samerotte K.A."/>
            <person name="Gerlach D."/>
            <person name="Hatcher P."/>
            <person name="Jogdeo S."/>
            <person name="Krijgsveld J."/>
            <person name="Kriventseva E.V."/>
            <person name="Kultz D."/>
            <person name="Laforsch C."/>
            <person name="Lindquist E."/>
            <person name="Lopez J."/>
            <person name="Manak J.R."/>
            <person name="Muller J."/>
            <person name="Pangilinan J."/>
            <person name="Patwardhan R.P."/>
            <person name="Pitluck S."/>
            <person name="Pritham E.J."/>
            <person name="Rechtsteiner A."/>
            <person name="Rho M."/>
            <person name="Rogozin I.B."/>
            <person name="Sakarya O."/>
            <person name="Salamov A."/>
            <person name="Schaack S."/>
            <person name="Shapiro H."/>
            <person name="Shiga Y."/>
            <person name="Skalitzky C."/>
            <person name="Smith Z."/>
            <person name="Souvorov A."/>
            <person name="Sung W."/>
            <person name="Tang Z."/>
            <person name="Tsuchiya D."/>
            <person name="Tu H."/>
            <person name="Vos H."/>
            <person name="Wang M."/>
            <person name="Wolf Y.I."/>
            <person name="Yamagata H."/>
            <person name="Yamada T."/>
            <person name="Ye Y."/>
            <person name="Shaw J.R."/>
            <person name="Andrews J."/>
            <person name="Crease T.J."/>
            <person name="Tang H."/>
            <person name="Lucas S.M."/>
            <person name="Robertson H.M."/>
            <person name="Bork P."/>
            <person name="Koonin E.V."/>
            <person name="Zdobnov E.M."/>
            <person name="Grigoriev I.V."/>
            <person name="Lynch M."/>
            <person name="Boore J.L."/>
        </authorList>
    </citation>
    <scope>NUCLEOTIDE SEQUENCE [LARGE SCALE GENOMIC DNA]</scope>
</reference>
<name>E9HDI2_DAPPU</name>
<dbReference type="HOGENOM" id="CLU_081679_0_0_1"/>
<dbReference type="Pfam" id="PF18701">
    <property type="entry name" value="DUF5641"/>
    <property type="match status" value="1"/>
</dbReference>
<dbReference type="EMBL" id="GL732624">
    <property type="protein sequence ID" value="EFX70207.1"/>
    <property type="molecule type" value="Genomic_DNA"/>
</dbReference>
<keyword evidence="4" id="KW-1185">Reference proteome</keyword>
<dbReference type="STRING" id="6669.E9HDI2"/>
<evidence type="ECO:0000313" key="4">
    <source>
        <dbReference type="Proteomes" id="UP000000305"/>
    </source>
</evidence>
<feature type="compositionally biased region" description="Basic and acidic residues" evidence="1">
    <location>
        <begin position="258"/>
        <end position="271"/>
    </location>
</feature>
<dbReference type="AlphaFoldDB" id="E9HDI2"/>
<dbReference type="InParanoid" id="E9HDI2"/>
<evidence type="ECO:0000313" key="3">
    <source>
        <dbReference type="EMBL" id="EFX70207.1"/>
    </source>
</evidence>
<accession>E9HDI2</accession>
<dbReference type="PhylomeDB" id="E9HDI2"/>
<gene>
    <name evidence="3" type="ORF">DAPPUDRAFT_257408</name>
</gene>
<dbReference type="Proteomes" id="UP000000305">
    <property type="component" value="Unassembled WGS sequence"/>
</dbReference>
<evidence type="ECO:0000259" key="2">
    <source>
        <dbReference type="Pfam" id="PF18701"/>
    </source>
</evidence>
<dbReference type="InterPro" id="IPR040676">
    <property type="entry name" value="DUF5641"/>
</dbReference>
<proteinExistence type="predicted"/>
<dbReference type="eggNOG" id="ENOG502TBAM">
    <property type="taxonomic scope" value="Eukaryota"/>
</dbReference>
<dbReference type="PANTHER" id="PTHR47331">
    <property type="entry name" value="PHD-TYPE DOMAIN-CONTAINING PROTEIN"/>
    <property type="match status" value="1"/>
</dbReference>
<dbReference type="KEGG" id="dpx:DAPPUDRAFT_257408"/>
<feature type="region of interest" description="Disordered" evidence="1">
    <location>
        <begin position="248"/>
        <end position="271"/>
    </location>
</feature>
<organism evidence="3 4">
    <name type="scientific">Daphnia pulex</name>
    <name type="common">Water flea</name>
    <dbReference type="NCBI Taxonomy" id="6669"/>
    <lineage>
        <taxon>Eukaryota</taxon>
        <taxon>Metazoa</taxon>
        <taxon>Ecdysozoa</taxon>
        <taxon>Arthropoda</taxon>
        <taxon>Crustacea</taxon>
        <taxon>Branchiopoda</taxon>
        <taxon>Diplostraca</taxon>
        <taxon>Cladocera</taxon>
        <taxon>Anomopoda</taxon>
        <taxon>Daphniidae</taxon>
        <taxon>Daphnia</taxon>
    </lineage>
</organism>
<dbReference type="OMA" id="NERRRCN"/>
<evidence type="ECO:0000256" key="1">
    <source>
        <dbReference type="SAM" id="MobiDB-lite"/>
    </source>
</evidence>